<evidence type="ECO:0000259" key="7">
    <source>
        <dbReference type="Pfam" id="PF09335"/>
    </source>
</evidence>
<evidence type="ECO:0000256" key="2">
    <source>
        <dbReference type="ARBA" id="ARBA00022475"/>
    </source>
</evidence>
<evidence type="ECO:0000313" key="8">
    <source>
        <dbReference type="EMBL" id="GAI06998.1"/>
    </source>
</evidence>
<keyword evidence="3 6" id="KW-0812">Transmembrane</keyword>
<feature type="transmembrane region" description="Helical" evidence="6">
    <location>
        <begin position="65"/>
        <end position="90"/>
    </location>
</feature>
<gene>
    <name evidence="8" type="ORF">S06H3_08216</name>
</gene>
<evidence type="ECO:0000256" key="4">
    <source>
        <dbReference type="ARBA" id="ARBA00022989"/>
    </source>
</evidence>
<dbReference type="AlphaFoldDB" id="X1KJZ9"/>
<sequence length="167" mass="18418">MSVAIFILARSYLDLEKFLAYGYLGIFLISLSCVTILFPLPWEAVIIGAGAALDPLTLEPLFDPLLLGVVATAGATIGELSSYFVGYLGRKIILDKYSEKYNKAEFWMKRYGSFAIFLFALLPVLIFDLIGIVAGSAKFPLWKFILACFAGRLIRCLAEAYLGYGAF</sequence>
<keyword evidence="2" id="KW-1003">Cell membrane</keyword>
<evidence type="ECO:0000256" key="3">
    <source>
        <dbReference type="ARBA" id="ARBA00022692"/>
    </source>
</evidence>
<dbReference type="EMBL" id="BARV01003438">
    <property type="protein sequence ID" value="GAI06998.1"/>
    <property type="molecule type" value="Genomic_DNA"/>
</dbReference>
<protein>
    <recommendedName>
        <fullName evidence="7">VTT domain-containing protein</fullName>
    </recommendedName>
</protein>
<dbReference type="PANTHER" id="PTHR42709:SF6">
    <property type="entry name" value="UNDECAPRENYL PHOSPHATE TRANSPORTER A"/>
    <property type="match status" value="1"/>
</dbReference>
<organism evidence="8">
    <name type="scientific">marine sediment metagenome</name>
    <dbReference type="NCBI Taxonomy" id="412755"/>
    <lineage>
        <taxon>unclassified sequences</taxon>
        <taxon>metagenomes</taxon>
        <taxon>ecological metagenomes</taxon>
    </lineage>
</organism>
<accession>X1KJZ9</accession>
<dbReference type="GO" id="GO:0005886">
    <property type="term" value="C:plasma membrane"/>
    <property type="evidence" value="ECO:0007669"/>
    <property type="project" value="UniProtKB-SubCell"/>
</dbReference>
<evidence type="ECO:0000256" key="1">
    <source>
        <dbReference type="ARBA" id="ARBA00004651"/>
    </source>
</evidence>
<feature type="non-terminal residue" evidence="8">
    <location>
        <position position="167"/>
    </location>
</feature>
<evidence type="ECO:0000256" key="6">
    <source>
        <dbReference type="SAM" id="Phobius"/>
    </source>
</evidence>
<dbReference type="InterPro" id="IPR051311">
    <property type="entry name" value="DedA_domain"/>
</dbReference>
<dbReference type="InterPro" id="IPR032816">
    <property type="entry name" value="VTT_dom"/>
</dbReference>
<name>X1KJZ9_9ZZZZ</name>
<comment type="subcellular location">
    <subcellularLocation>
        <location evidence="1">Cell membrane</location>
        <topology evidence="1">Multi-pass membrane protein</topology>
    </subcellularLocation>
</comment>
<comment type="caution">
    <text evidence="8">The sequence shown here is derived from an EMBL/GenBank/DDBJ whole genome shotgun (WGS) entry which is preliminary data.</text>
</comment>
<reference evidence="8" key="1">
    <citation type="journal article" date="2014" name="Front. Microbiol.">
        <title>High frequency of phylogenetically diverse reductive dehalogenase-homologous genes in deep subseafloor sedimentary metagenomes.</title>
        <authorList>
            <person name="Kawai M."/>
            <person name="Futagami T."/>
            <person name="Toyoda A."/>
            <person name="Takaki Y."/>
            <person name="Nishi S."/>
            <person name="Hori S."/>
            <person name="Arai W."/>
            <person name="Tsubouchi T."/>
            <person name="Morono Y."/>
            <person name="Uchiyama I."/>
            <person name="Ito T."/>
            <person name="Fujiyama A."/>
            <person name="Inagaki F."/>
            <person name="Takami H."/>
        </authorList>
    </citation>
    <scope>NUCLEOTIDE SEQUENCE</scope>
    <source>
        <strain evidence="8">Expedition CK06-06</strain>
    </source>
</reference>
<evidence type="ECO:0000256" key="5">
    <source>
        <dbReference type="ARBA" id="ARBA00023136"/>
    </source>
</evidence>
<keyword evidence="4 6" id="KW-1133">Transmembrane helix</keyword>
<proteinExistence type="predicted"/>
<dbReference type="PANTHER" id="PTHR42709">
    <property type="entry name" value="ALKALINE PHOSPHATASE LIKE PROTEIN"/>
    <property type="match status" value="1"/>
</dbReference>
<feature type="domain" description="VTT" evidence="7">
    <location>
        <begin position="44"/>
        <end position="164"/>
    </location>
</feature>
<feature type="transmembrane region" description="Helical" evidence="6">
    <location>
        <begin position="111"/>
        <end position="135"/>
    </location>
</feature>
<keyword evidence="5 6" id="KW-0472">Membrane</keyword>
<feature type="transmembrane region" description="Helical" evidence="6">
    <location>
        <begin position="20"/>
        <end position="53"/>
    </location>
</feature>
<dbReference type="Pfam" id="PF09335">
    <property type="entry name" value="VTT_dom"/>
    <property type="match status" value="1"/>
</dbReference>